<dbReference type="InterPro" id="IPR004546">
    <property type="entry name" value="Restrct_endonuc_T1M"/>
</dbReference>
<dbReference type="Proteomes" id="UP000732619">
    <property type="component" value="Unassembled WGS sequence"/>
</dbReference>
<feature type="domain" description="DNA methylase adenine-specific" evidence="8">
    <location>
        <begin position="168"/>
        <end position="470"/>
    </location>
</feature>
<dbReference type="InterPro" id="IPR038333">
    <property type="entry name" value="T1MK-like_N_sf"/>
</dbReference>
<dbReference type="PRINTS" id="PR00507">
    <property type="entry name" value="N12N6MTFRASE"/>
</dbReference>
<comment type="catalytic activity">
    <reaction evidence="6">
        <text>a 2'-deoxyadenosine in DNA + S-adenosyl-L-methionine = an N(6)-methyl-2'-deoxyadenosine in DNA + S-adenosyl-L-homocysteine + H(+)</text>
        <dbReference type="Rhea" id="RHEA:15197"/>
        <dbReference type="Rhea" id="RHEA-COMP:12418"/>
        <dbReference type="Rhea" id="RHEA-COMP:12419"/>
        <dbReference type="ChEBI" id="CHEBI:15378"/>
        <dbReference type="ChEBI" id="CHEBI:57856"/>
        <dbReference type="ChEBI" id="CHEBI:59789"/>
        <dbReference type="ChEBI" id="CHEBI:90615"/>
        <dbReference type="ChEBI" id="CHEBI:90616"/>
        <dbReference type="EC" id="2.1.1.72"/>
    </reaction>
</comment>
<dbReference type="Gene3D" id="1.20.1260.30">
    <property type="match status" value="1"/>
</dbReference>
<evidence type="ECO:0000313" key="10">
    <source>
        <dbReference type="EMBL" id="MBE6513467.1"/>
    </source>
</evidence>
<feature type="domain" description="N6 adenine-specific DNA methyltransferase N-terminal" evidence="9">
    <location>
        <begin position="5"/>
        <end position="153"/>
    </location>
</feature>
<keyword evidence="4" id="KW-0949">S-adenosyl-L-methionine</keyword>
<evidence type="ECO:0000256" key="7">
    <source>
        <dbReference type="SAM" id="Coils"/>
    </source>
</evidence>
<gene>
    <name evidence="10" type="ORF">E7Z75_10075</name>
</gene>
<dbReference type="PANTHER" id="PTHR42933">
    <property type="entry name" value="SLR6095 PROTEIN"/>
    <property type="match status" value="1"/>
</dbReference>
<evidence type="ECO:0000313" key="11">
    <source>
        <dbReference type="Proteomes" id="UP000732619"/>
    </source>
</evidence>
<evidence type="ECO:0000256" key="5">
    <source>
        <dbReference type="ARBA" id="ARBA00022747"/>
    </source>
</evidence>
<dbReference type="GO" id="GO:0008170">
    <property type="term" value="F:N-methyltransferase activity"/>
    <property type="evidence" value="ECO:0007669"/>
    <property type="project" value="InterPro"/>
</dbReference>
<reference evidence="10" key="1">
    <citation type="submission" date="2019-04" db="EMBL/GenBank/DDBJ databases">
        <title>Evolution of Biomass-Degrading Anaerobic Consortia Revealed by Metagenomics.</title>
        <authorList>
            <person name="Peng X."/>
        </authorList>
    </citation>
    <scope>NUCLEOTIDE SEQUENCE</scope>
    <source>
        <strain evidence="10">SIG14</strain>
    </source>
</reference>
<dbReference type="InterPro" id="IPR051537">
    <property type="entry name" value="DNA_Adenine_Mtase"/>
</dbReference>
<dbReference type="Pfam" id="PF02384">
    <property type="entry name" value="N6_Mtase"/>
    <property type="match status" value="1"/>
</dbReference>
<keyword evidence="2 10" id="KW-0489">Methyltransferase</keyword>
<evidence type="ECO:0000256" key="2">
    <source>
        <dbReference type="ARBA" id="ARBA00022603"/>
    </source>
</evidence>
<dbReference type="NCBIfam" id="TIGR00497">
    <property type="entry name" value="hsdM"/>
    <property type="match status" value="1"/>
</dbReference>
<proteinExistence type="predicted"/>
<keyword evidence="7" id="KW-0175">Coiled coil</keyword>
<evidence type="ECO:0000259" key="9">
    <source>
        <dbReference type="Pfam" id="PF12161"/>
    </source>
</evidence>
<evidence type="ECO:0000256" key="1">
    <source>
        <dbReference type="ARBA" id="ARBA00011900"/>
    </source>
</evidence>
<evidence type="ECO:0000259" key="8">
    <source>
        <dbReference type="Pfam" id="PF02384"/>
    </source>
</evidence>
<dbReference type="GO" id="GO:0009007">
    <property type="term" value="F:site-specific DNA-methyltransferase (adenine-specific) activity"/>
    <property type="evidence" value="ECO:0007669"/>
    <property type="project" value="UniProtKB-EC"/>
</dbReference>
<dbReference type="InterPro" id="IPR022749">
    <property type="entry name" value="D12N6_MeTrfase_N"/>
</dbReference>
<dbReference type="InterPro" id="IPR003356">
    <property type="entry name" value="DNA_methylase_A-5"/>
</dbReference>
<evidence type="ECO:0000256" key="6">
    <source>
        <dbReference type="ARBA" id="ARBA00047942"/>
    </source>
</evidence>
<dbReference type="GO" id="GO:0032259">
    <property type="term" value="P:methylation"/>
    <property type="evidence" value="ECO:0007669"/>
    <property type="project" value="UniProtKB-KW"/>
</dbReference>
<dbReference type="PROSITE" id="PS00092">
    <property type="entry name" value="N6_MTASE"/>
    <property type="match status" value="1"/>
</dbReference>
<accession>A0A8T3VRW1</accession>
<dbReference type="PANTHER" id="PTHR42933:SF1">
    <property type="entry name" value="SITE-SPECIFIC DNA-METHYLTRANSFERASE (ADENINE-SPECIFIC)"/>
    <property type="match status" value="1"/>
</dbReference>
<dbReference type="Gene3D" id="3.40.50.150">
    <property type="entry name" value="Vaccinia Virus protein VP39"/>
    <property type="match status" value="1"/>
</dbReference>
<evidence type="ECO:0000256" key="3">
    <source>
        <dbReference type="ARBA" id="ARBA00022679"/>
    </source>
</evidence>
<organism evidence="10 11">
    <name type="scientific">Methanobrevibacter olleyae</name>
    <dbReference type="NCBI Taxonomy" id="294671"/>
    <lineage>
        <taxon>Archaea</taxon>
        <taxon>Methanobacteriati</taxon>
        <taxon>Methanobacteriota</taxon>
        <taxon>Methanomada group</taxon>
        <taxon>Methanobacteria</taxon>
        <taxon>Methanobacteriales</taxon>
        <taxon>Methanobacteriaceae</taxon>
        <taxon>Methanobrevibacter</taxon>
    </lineage>
</organism>
<protein>
    <recommendedName>
        <fullName evidence="1">site-specific DNA-methyltransferase (adenine-specific)</fullName>
        <ecNumber evidence="1">2.1.1.72</ecNumber>
    </recommendedName>
</protein>
<dbReference type="Pfam" id="PF12161">
    <property type="entry name" value="HsdM_N"/>
    <property type="match status" value="1"/>
</dbReference>
<dbReference type="GO" id="GO:0003677">
    <property type="term" value="F:DNA binding"/>
    <property type="evidence" value="ECO:0007669"/>
    <property type="project" value="InterPro"/>
</dbReference>
<dbReference type="InterPro" id="IPR029063">
    <property type="entry name" value="SAM-dependent_MTases_sf"/>
</dbReference>
<name>A0A8T3VRW1_METOL</name>
<dbReference type="AlphaFoldDB" id="A0A8T3VRW1"/>
<dbReference type="EMBL" id="SUTG01000096">
    <property type="protein sequence ID" value="MBE6513467.1"/>
    <property type="molecule type" value="Genomic_DNA"/>
</dbReference>
<keyword evidence="5" id="KW-0680">Restriction system</keyword>
<dbReference type="SUPFAM" id="SSF53335">
    <property type="entry name" value="S-adenosyl-L-methionine-dependent methyltransferases"/>
    <property type="match status" value="1"/>
</dbReference>
<comment type="caution">
    <text evidence="10">The sequence shown here is derived from an EMBL/GenBank/DDBJ whole genome shotgun (WGS) entry which is preliminary data.</text>
</comment>
<dbReference type="CDD" id="cd02440">
    <property type="entry name" value="AdoMet_MTases"/>
    <property type="match status" value="1"/>
</dbReference>
<dbReference type="EC" id="2.1.1.72" evidence="1"/>
<keyword evidence="3 10" id="KW-0808">Transferase</keyword>
<dbReference type="InterPro" id="IPR002052">
    <property type="entry name" value="DNA_methylase_N6_adenine_CS"/>
</dbReference>
<dbReference type="GO" id="GO:0009307">
    <property type="term" value="P:DNA restriction-modification system"/>
    <property type="evidence" value="ECO:0007669"/>
    <property type="project" value="UniProtKB-KW"/>
</dbReference>
<evidence type="ECO:0000256" key="4">
    <source>
        <dbReference type="ARBA" id="ARBA00022691"/>
    </source>
</evidence>
<feature type="coiled-coil region" evidence="7">
    <location>
        <begin position="474"/>
        <end position="501"/>
    </location>
</feature>
<sequence>MSNYETKLWAIADKLRGNMDANEFKNYMLGFIFYRYLSEKLEMTLNDLLSEDELTFQEAYKDEDLKEDLEDEGIEKLGYFIQPKYLFSSVVKEIKKGNEILECLSNAFQEINDSTTNQRSQDDFSNLFEDVDLNSSKLGSSNSQRNKLISDILLDISDIDFELEKDNSDILGDAYEYLISQFASSAGKKAGEFYTPQEVSTILARIVTLNKTRIKNVYDPTCGSGSLLLRVSKEADVSEFYGQELNQTTYNLARMNMLLHGVKYDHFNIKQGDSLENDRHKELKFDAVVANPPFSAKWSSDKSFINDERFSGYGKLAPKSKADYAFVQHMIHHLNEQGTLAVVLPHGVLFRGAAEGTIREYLIKELNYLDAVIGLPKNIFYGTSIPTCILVFKKCREEDDNILFIDASEHYEKVKNQNKLRSEDIEKIVNTYAERKEEDKYSHVATLEEIKENDYNLNIPRYVDTFEEEEPIDLDELVDELEKIEKEIQEVDDKIIEYCKELGIRPPVIRMD</sequence>